<evidence type="ECO:0000256" key="3">
    <source>
        <dbReference type="ARBA" id="ARBA00022448"/>
    </source>
</evidence>
<feature type="transmembrane region" description="Helical" evidence="12">
    <location>
        <begin position="454"/>
        <end position="475"/>
    </location>
</feature>
<evidence type="ECO:0000256" key="9">
    <source>
        <dbReference type="ARBA" id="ARBA00022692"/>
    </source>
</evidence>
<comment type="subcellular location">
    <subcellularLocation>
        <location evidence="2">Cell membrane</location>
        <topology evidence="2">Multi-pass membrane protein</topology>
    </subcellularLocation>
</comment>
<dbReference type="NCBIfam" id="TIGR03168">
    <property type="entry name" value="1-PFK"/>
    <property type="match status" value="1"/>
</dbReference>
<dbReference type="PANTHER" id="PTHR30181:SF2">
    <property type="entry name" value="PTS SYSTEM MANNITOL-SPECIFIC EIICBA COMPONENT"/>
    <property type="match status" value="1"/>
</dbReference>
<feature type="transmembrane region" description="Helical" evidence="12">
    <location>
        <begin position="590"/>
        <end position="614"/>
    </location>
</feature>
<dbReference type="InterPro" id="IPR017583">
    <property type="entry name" value="Tagatose/fructose_Pkinase"/>
</dbReference>
<keyword evidence="8" id="KW-0598">Phosphotransferase system</keyword>
<dbReference type="Pfam" id="PF02378">
    <property type="entry name" value="PTS_EIIC"/>
    <property type="match status" value="1"/>
</dbReference>
<dbReference type="Pfam" id="PF00294">
    <property type="entry name" value="PfkB"/>
    <property type="match status" value="1"/>
</dbReference>
<evidence type="ECO:0000256" key="12">
    <source>
        <dbReference type="SAM" id="Phobius"/>
    </source>
</evidence>
<evidence type="ECO:0000256" key="5">
    <source>
        <dbReference type="ARBA" id="ARBA00022553"/>
    </source>
</evidence>
<feature type="transmembrane region" description="Helical" evidence="12">
    <location>
        <begin position="399"/>
        <end position="424"/>
    </location>
</feature>
<dbReference type="InterPro" id="IPR013014">
    <property type="entry name" value="PTS_EIIC_2"/>
</dbReference>
<evidence type="ECO:0000256" key="2">
    <source>
        <dbReference type="ARBA" id="ARBA00004651"/>
    </source>
</evidence>
<keyword evidence="4" id="KW-1003">Cell membrane</keyword>
<evidence type="ECO:0000313" key="14">
    <source>
        <dbReference type="EMBL" id="MFC7613960.1"/>
    </source>
</evidence>
<keyword evidence="6" id="KW-0762">Sugar transport</keyword>
<dbReference type="InterPro" id="IPR003352">
    <property type="entry name" value="PTS_EIIC"/>
</dbReference>
<dbReference type="GO" id="GO:0016740">
    <property type="term" value="F:transferase activity"/>
    <property type="evidence" value="ECO:0007669"/>
    <property type="project" value="UniProtKB-KW"/>
</dbReference>
<comment type="caution">
    <text evidence="14">The sequence shown here is derived from an EMBL/GenBank/DDBJ whole genome shotgun (WGS) entry which is preliminary data.</text>
</comment>
<evidence type="ECO:0000256" key="8">
    <source>
        <dbReference type="ARBA" id="ARBA00022683"/>
    </source>
</evidence>
<dbReference type="SUPFAM" id="SSF53613">
    <property type="entry name" value="Ribokinase-like"/>
    <property type="match status" value="1"/>
</dbReference>
<keyword evidence="11 12" id="KW-0472">Membrane</keyword>
<dbReference type="InterPro" id="IPR029056">
    <property type="entry name" value="Ribokinase-like"/>
</dbReference>
<keyword evidence="3" id="KW-0813">Transport</keyword>
<evidence type="ECO:0000256" key="6">
    <source>
        <dbReference type="ARBA" id="ARBA00022597"/>
    </source>
</evidence>
<dbReference type="PROSITE" id="PS51104">
    <property type="entry name" value="PTS_EIIC_TYPE_2"/>
    <property type="match status" value="1"/>
</dbReference>
<gene>
    <name evidence="14" type="primary">mtlA</name>
    <name evidence="14" type="ORF">ACFQV2_10745</name>
</gene>
<protein>
    <submittedName>
        <fullName evidence="14">Mannitol-specific PTS transporter subunit IIC</fullName>
        <ecNumber evidence="14">2.7.1.-</ecNumber>
    </submittedName>
</protein>
<sequence>MIVTVTANPSVDRTVEVERLERGGLHRATAVHVHPGGKGINVARALARNGSKARAVVPAGGAEGAQLISLLADDGIDVVRVPVLGPVRCNITVVEPDATVTKVNEAGAPLSAAEVEQVHAAVLAHLDDAAWVVAAGSLPPGVGSGFYADLIARVRPHGVRVAVDTSGPALRAAVEAGAALVKPNLPELAEAVGRPLPTLGDAVAAARELLAAGAGAVLASLGPHGAVAVGPGWECHAEADAEPRSSVGAGDALLAGYLSAGGGPDALREAVAWGSAAVSLPGSTMPGPADVRARRVHLHPDIDWGLLSASDEGSTVTSTTTTTQRARAGIQRFGGHLAGMVMPNIGAFIAWGLITAMFIPTGWFPNAAIAELVSPMITFLLPVLIGYTGGRLVHGQRGAVVGAIATVGIVVGAEIPMFLGAMVIGPLAGWLMKLWDERVGEKAAPGFKMLVDNFSAGILGGVLAVAGLFAIGPVVESLTKALGSGVQWLLDAHLLPLVSVIVEPAKVLFLNNAINHGVLSPLGVTEALADGKAIHFLIETNPGPGLGILLAISLFGARTARATAPGAVVIHFLGGIHEIYFPYILAAPRLLLAAVAGGASGVAVFALTGAGLTATPSPGSIIALMAVTPPGGHLSVLAGVFTATAVSFAVAAALMKFGRDARREEREQQVTTGGQV</sequence>
<dbReference type="NCBIfam" id="TIGR00851">
    <property type="entry name" value="mtlA"/>
    <property type="match status" value="1"/>
</dbReference>
<evidence type="ECO:0000256" key="11">
    <source>
        <dbReference type="ARBA" id="ARBA00023136"/>
    </source>
</evidence>
<evidence type="ECO:0000256" key="4">
    <source>
        <dbReference type="ARBA" id="ARBA00022475"/>
    </source>
</evidence>
<dbReference type="Gene3D" id="3.40.1190.20">
    <property type="match status" value="1"/>
</dbReference>
<evidence type="ECO:0000256" key="7">
    <source>
        <dbReference type="ARBA" id="ARBA00022679"/>
    </source>
</evidence>
<feature type="transmembrane region" description="Helical" evidence="12">
    <location>
        <begin position="337"/>
        <end position="361"/>
    </location>
</feature>
<reference evidence="15" key="1">
    <citation type="journal article" date="2019" name="Int. J. Syst. Evol. Microbiol.">
        <title>The Global Catalogue of Microorganisms (GCM) 10K type strain sequencing project: providing services to taxonomists for standard genome sequencing and annotation.</title>
        <authorList>
            <consortium name="The Broad Institute Genomics Platform"/>
            <consortium name="The Broad Institute Genome Sequencing Center for Infectious Disease"/>
            <person name="Wu L."/>
            <person name="Ma J."/>
        </authorList>
    </citation>
    <scope>NUCLEOTIDE SEQUENCE [LARGE SCALE GENOMIC DNA]</scope>
    <source>
        <strain evidence="15">JCM 17695</strain>
    </source>
</reference>
<dbReference type="PANTHER" id="PTHR30181">
    <property type="entry name" value="MANNITOL PERMEASE IIC COMPONENT"/>
    <property type="match status" value="1"/>
</dbReference>
<accession>A0ABW2TLP6</accession>
<keyword evidence="15" id="KW-1185">Reference proteome</keyword>
<keyword evidence="5" id="KW-0597">Phosphoprotein</keyword>
<dbReference type="InterPro" id="IPR011611">
    <property type="entry name" value="PfkB_dom"/>
</dbReference>
<keyword evidence="9 12" id="KW-0812">Transmembrane</keyword>
<proteinExistence type="predicted"/>
<dbReference type="EMBL" id="JBHTEY010000004">
    <property type="protein sequence ID" value="MFC7613960.1"/>
    <property type="molecule type" value="Genomic_DNA"/>
</dbReference>
<dbReference type="CDD" id="cd01164">
    <property type="entry name" value="FruK_PfkB_like"/>
    <property type="match status" value="1"/>
</dbReference>
<feature type="domain" description="PTS EIIC type-2" evidence="13">
    <location>
        <begin position="333"/>
        <end position="676"/>
    </location>
</feature>
<dbReference type="Proteomes" id="UP001596512">
    <property type="component" value="Unassembled WGS sequence"/>
</dbReference>
<dbReference type="InterPro" id="IPR050893">
    <property type="entry name" value="Sugar_PTS"/>
</dbReference>
<keyword evidence="10 12" id="KW-1133">Transmembrane helix</keyword>
<feature type="transmembrane region" description="Helical" evidence="12">
    <location>
        <begin position="634"/>
        <end position="654"/>
    </location>
</feature>
<evidence type="ECO:0000259" key="13">
    <source>
        <dbReference type="PROSITE" id="PS51104"/>
    </source>
</evidence>
<name>A0ABW2TLP6_9PSEU</name>
<feature type="transmembrane region" description="Helical" evidence="12">
    <location>
        <begin position="367"/>
        <end position="387"/>
    </location>
</feature>
<organism evidence="14 15">
    <name type="scientific">Actinokineospora soli</name>
    <dbReference type="NCBI Taxonomy" id="1048753"/>
    <lineage>
        <taxon>Bacteria</taxon>
        <taxon>Bacillati</taxon>
        <taxon>Actinomycetota</taxon>
        <taxon>Actinomycetes</taxon>
        <taxon>Pseudonocardiales</taxon>
        <taxon>Pseudonocardiaceae</taxon>
        <taxon>Actinokineospora</taxon>
    </lineage>
</organism>
<evidence type="ECO:0000256" key="10">
    <source>
        <dbReference type="ARBA" id="ARBA00022989"/>
    </source>
</evidence>
<evidence type="ECO:0000313" key="15">
    <source>
        <dbReference type="Proteomes" id="UP001596512"/>
    </source>
</evidence>
<dbReference type="EC" id="2.7.1.-" evidence="14"/>
<comment type="function">
    <text evidence="1">The phosphoenolpyruvate-dependent sugar phosphotransferase system (sugar PTS), a major carbohydrate active transport system, catalyzes the phosphorylation of incoming sugar substrates concomitantly with their translocation across the cell membrane. The enzyme II CmtAB PTS system is involved in D-mannitol transport.</text>
</comment>
<evidence type="ECO:0000256" key="1">
    <source>
        <dbReference type="ARBA" id="ARBA00002434"/>
    </source>
</evidence>
<keyword evidence="7 14" id="KW-0808">Transferase</keyword>
<dbReference type="InterPro" id="IPR004718">
    <property type="entry name" value="PTS_IIC_mtl"/>
</dbReference>